<dbReference type="PANTHER" id="PTHR33840:SF1">
    <property type="entry name" value="TLE1 PHOSPHOLIPASE DOMAIN-CONTAINING PROTEIN"/>
    <property type="match status" value="1"/>
</dbReference>
<dbReference type="InParanoid" id="A0A0C3NTI4"/>
<reference evidence="3" key="2">
    <citation type="submission" date="2015-01" db="EMBL/GenBank/DDBJ databases">
        <title>Evolutionary Origins and Diversification of the Mycorrhizal Mutualists.</title>
        <authorList>
            <consortium name="DOE Joint Genome Institute"/>
            <consortium name="Mycorrhizal Genomics Consortium"/>
            <person name="Kohler A."/>
            <person name="Kuo A."/>
            <person name="Nagy L.G."/>
            <person name="Floudas D."/>
            <person name="Copeland A."/>
            <person name="Barry K.W."/>
            <person name="Cichocki N."/>
            <person name="Veneault-Fourrey C."/>
            <person name="LaButti K."/>
            <person name="Lindquist E.A."/>
            <person name="Lipzen A."/>
            <person name="Lundell T."/>
            <person name="Morin E."/>
            <person name="Murat C."/>
            <person name="Riley R."/>
            <person name="Ohm R."/>
            <person name="Sun H."/>
            <person name="Tunlid A."/>
            <person name="Henrissat B."/>
            <person name="Grigoriev I.V."/>
            <person name="Hibbett D.S."/>
            <person name="Martin F."/>
        </authorList>
    </citation>
    <scope>NUCLEOTIDE SEQUENCE [LARGE SCALE GENOMIC DNA]</scope>
    <source>
        <strain evidence="3">Marx 270</strain>
    </source>
</reference>
<feature type="domain" description="T6SS Phospholipase effector Tle1-like catalytic" evidence="1">
    <location>
        <begin position="72"/>
        <end position="283"/>
    </location>
</feature>
<gene>
    <name evidence="2" type="ORF">M404DRAFT_144003</name>
</gene>
<dbReference type="Proteomes" id="UP000054217">
    <property type="component" value="Unassembled WGS sequence"/>
</dbReference>
<organism evidence="2 3">
    <name type="scientific">Pisolithus tinctorius Marx 270</name>
    <dbReference type="NCBI Taxonomy" id="870435"/>
    <lineage>
        <taxon>Eukaryota</taxon>
        <taxon>Fungi</taxon>
        <taxon>Dikarya</taxon>
        <taxon>Basidiomycota</taxon>
        <taxon>Agaricomycotina</taxon>
        <taxon>Agaricomycetes</taxon>
        <taxon>Agaricomycetidae</taxon>
        <taxon>Boletales</taxon>
        <taxon>Sclerodermatineae</taxon>
        <taxon>Pisolithaceae</taxon>
        <taxon>Pisolithus</taxon>
    </lineage>
</organism>
<name>A0A0C3NTI4_PISTI</name>
<dbReference type="AlphaFoldDB" id="A0A0C3NTI4"/>
<dbReference type="EMBL" id="KN831972">
    <property type="protein sequence ID" value="KIO04210.1"/>
    <property type="molecule type" value="Genomic_DNA"/>
</dbReference>
<evidence type="ECO:0000259" key="1">
    <source>
        <dbReference type="Pfam" id="PF09994"/>
    </source>
</evidence>
<reference evidence="2 3" key="1">
    <citation type="submission" date="2014-04" db="EMBL/GenBank/DDBJ databases">
        <authorList>
            <consortium name="DOE Joint Genome Institute"/>
            <person name="Kuo A."/>
            <person name="Kohler A."/>
            <person name="Costa M.D."/>
            <person name="Nagy L.G."/>
            <person name="Floudas D."/>
            <person name="Copeland A."/>
            <person name="Barry K.W."/>
            <person name="Cichocki N."/>
            <person name="Veneault-Fourrey C."/>
            <person name="LaButti K."/>
            <person name="Lindquist E.A."/>
            <person name="Lipzen A."/>
            <person name="Lundell T."/>
            <person name="Morin E."/>
            <person name="Murat C."/>
            <person name="Sun H."/>
            <person name="Tunlid A."/>
            <person name="Henrissat B."/>
            <person name="Grigoriev I.V."/>
            <person name="Hibbett D.S."/>
            <person name="Martin F."/>
            <person name="Nordberg H.P."/>
            <person name="Cantor M.N."/>
            <person name="Hua S.X."/>
        </authorList>
    </citation>
    <scope>NUCLEOTIDE SEQUENCE [LARGE SCALE GENOMIC DNA]</scope>
    <source>
        <strain evidence="2 3">Marx 270</strain>
    </source>
</reference>
<feature type="non-terminal residue" evidence="2">
    <location>
        <position position="398"/>
    </location>
</feature>
<dbReference type="InterPro" id="IPR018712">
    <property type="entry name" value="Tle1-like_cat"/>
</dbReference>
<evidence type="ECO:0000313" key="2">
    <source>
        <dbReference type="EMBL" id="KIO04210.1"/>
    </source>
</evidence>
<dbReference type="OrthoDB" id="3057168at2759"/>
<proteinExistence type="predicted"/>
<dbReference type="STRING" id="870435.A0A0C3NTI4"/>
<keyword evidence="3" id="KW-1185">Reference proteome</keyword>
<accession>A0A0C3NTI4</accession>
<sequence length="398" mass="43649">MSPPSPKMLLVFCDGTGADGTLTGTEGVLCFPGLDAAGLTSVLSHQYMHHASLLPTFCAFVNPISTSYIYKTSGDKPKRQIVLYLSGVGSESDFNGNFAGAAPLLQAYGTAVASKIRDAYAFIAQNFEVGDEICIFGGAYTARKLSGLIDRIGLLEREQLGDFFKIWSALAKGQHPTIPSGTRQTRIKCVGVWDTVDAVYKFPLTPIRDTLGITDPSLPASIDIALHALSLQENRDRFSPTLWEMPKGGWCDNQVWFPGSHCDVGGGYEKHDLSDLALFWMVGEIESFINIDTSFIEKIAQPQPDPWGAAQPDNGYAELVGDLKRFIQPQTRLQGGAIKPGMVFHESILYAPTTLTRPQHMLTLDTLKQAFGTSWKPTIAPLNEFEQYCKDKWGKQSK</sequence>
<evidence type="ECO:0000313" key="3">
    <source>
        <dbReference type="Proteomes" id="UP000054217"/>
    </source>
</evidence>
<protein>
    <recommendedName>
        <fullName evidence="1">T6SS Phospholipase effector Tle1-like catalytic domain-containing protein</fullName>
    </recommendedName>
</protein>
<dbReference type="HOGENOM" id="CLU_005049_3_0_1"/>
<dbReference type="Pfam" id="PF09994">
    <property type="entry name" value="T6SS_Tle1-like_cat"/>
    <property type="match status" value="1"/>
</dbReference>
<dbReference type="PANTHER" id="PTHR33840">
    <property type="match status" value="1"/>
</dbReference>